<dbReference type="AlphaFoldDB" id="A0A1M4WTG1"/>
<gene>
    <name evidence="3" type="ORF">SAMN02745131_01209</name>
</gene>
<dbReference type="InterPro" id="IPR036514">
    <property type="entry name" value="SGNH_hydro_sf"/>
</dbReference>
<name>A0A1M4WTG1_9BACT</name>
<dbReference type="PANTHER" id="PTHR30383">
    <property type="entry name" value="THIOESTERASE 1/PROTEASE 1/LYSOPHOSPHOLIPASE L1"/>
    <property type="match status" value="1"/>
</dbReference>
<dbReference type="PANTHER" id="PTHR30383:SF5">
    <property type="entry name" value="SGNH HYDROLASE-TYPE ESTERASE DOMAIN-CONTAINING PROTEIN"/>
    <property type="match status" value="1"/>
</dbReference>
<evidence type="ECO:0000256" key="1">
    <source>
        <dbReference type="SAM" id="SignalP"/>
    </source>
</evidence>
<evidence type="ECO:0000313" key="4">
    <source>
        <dbReference type="Proteomes" id="UP000184048"/>
    </source>
</evidence>
<dbReference type="InterPro" id="IPR013830">
    <property type="entry name" value="SGNH_hydro"/>
</dbReference>
<dbReference type="InterPro" id="IPR051532">
    <property type="entry name" value="Ester_Hydrolysis_Enzymes"/>
</dbReference>
<keyword evidence="4" id="KW-1185">Reference proteome</keyword>
<proteinExistence type="predicted"/>
<evidence type="ECO:0000313" key="3">
    <source>
        <dbReference type="EMBL" id="SHE84272.1"/>
    </source>
</evidence>
<dbReference type="EMBL" id="FQUU01000004">
    <property type="protein sequence ID" value="SHE84272.1"/>
    <property type="molecule type" value="Genomic_DNA"/>
</dbReference>
<dbReference type="Gene3D" id="3.40.50.1110">
    <property type="entry name" value="SGNH hydrolase"/>
    <property type="match status" value="1"/>
</dbReference>
<evidence type="ECO:0000259" key="2">
    <source>
        <dbReference type="Pfam" id="PF13472"/>
    </source>
</evidence>
<feature type="chain" id="PRO_5011957074" evidence="1">
    <location>
        <begin position="24"/>
        <end position="229"/>
    </location>
</feature>
<feature type="domain" description="SGNH hydrolase-type esterase" evidence="2">
    <location>
        <begin position="56"/>
        <end position="217"/>
    </location>
</feature>
<organism evidence="3 4">
    <name type="scientific">Flavisolibacter ginsengisoli DSM 18119</name>
    <dbReference type="NCBI Taxonomy" id="1121884"/>
    <lineage>
        <taxon>Bacteria</taxon>
        <taxon>Pseudomonadati</taxon>
        <taxon>Bacteroidota</taxon>
        <taxon>Chitinophagia</taxon>
        <taxon>Chitinophagales</taxon>
        <taxon>Chitinophagaceae</taxon>
        <taxon>Flavisolibacter</taxon>
    </lineage>
</organism>
<keyword evidence="1" id="KW-0732">Signal</keyword>
<dbReference type="Proteomes" id="UP000184048">
    <property type="component" value="Unassembled WGS sequence"/>
</dbReference>
<feature type="signal peptide" evidence="1">
    <location>
        <begin position="1"/>
        <end position="23"/>
    </location>
</feature>
<reference evidence="3 4" key="1">
    <citation type="submission" date="2016-11" db="EMBL/GenBank/DDBJ databases">
        <authorList>
            <person name="Jaros S."/>
            <person name="Januszkiewicz K."/>
            <person name="Wedrychowicz H."/>
        </authorList>
    </citation>
    <scope>NUCLEOTIDE SEQUENCE [LARGE SCALE GENOMIC DNA]</scope>
    <source>
        <strain evidence="3 4">DSM 18119</strain>
    </source>
</reference>
<dbReference type="SUPFAM" id="SSF52266">
    <property type="entry name" value="SGNH hydrolase"/>
    <property type="match status" value="1"/>
</dbReference>
<protein>
    <submittedName>
        <fullName evidence="3">Lysophospholipase L1</fullName>
    </submittedName>
</protein>
<sequence>MKPMRTKIFNVVPFLIFSFFANAQATRWDSTYRPASYSLKVAQFKSFPNSCNDYIFLGNSITAGVDWNELLERTNVRNRGISSDITFGVLERLDEVIEGQPAKVFILIGINDISRNIPDSFIVSNYKKIIDRIKAGSPKTSIYMQTLLPVNNEFTQFKNHYNKDAHITYVNTALKQLARDCKVNLIDLNPNFQDANGKLDKKYTEDGLHLNIEGYKLWASILKKGNYLN</sequence>
<accession>A0A1M4WTG1</accession>
<dbReference type="Pfam" id="PF13472">
    <property type="entry name" value="Lipase_GDSL_2"/>
    <property type="match status" value="1"/>
</dbReference>
<dbReference type="GO" id="GO:0004622">
    <property type="term" value="F:phosphatidylcholine lysophospholipase activity"/>
    <property type="evidence" value="ECO:0007669"/>
    <property type="project" value="TreeGrafter"/>
</dbReference>
<dbReference type="STRING" id="1121884.SAMN02745131_01209"/>